<dbReference type="InterPro" id="IPR050176">
    <property type="entry name" value="LTTR"/>
</dbReference>
<proteinExistence type="inferred from homology"/>
<dbReference type="Gene3D" id="1.10.10.10">
    <property type="entry name" value="Winged helix-like DNA-binding domain superfamily/Winged helix DNA-binding domain"/>
    <property type="match status" value="1"/>
</dbReference>
<organism evidence="6 7">
    <name type="scientific">Roseibium litorale</name>
    <dbReference type="NCBI Taxonomy" id="2803841"/>
    <lineage>
        <taxon>Bacteria</taxon>
        <taxon>Pseudomonadati</taxon>
        <taxon>Pseudomonadota</taxon>
        <taxon>Alphaproteobacteria</taxon>
        <taxon>Hyphomicrobiales</taxon>
        <taxon>Stappiaceae</taxon>
        <taxon>Roseibium</taxon>
    </lineage>
</organism>
<protein>
    <submittedName>
        <fullName evidence="6">LysR family transcriptional regulator ArgP</fullName>
    </submittedName>
</protein>
<keyword evidence="3" id="KW-0238">DNA-binding</keyword>
<dbReference type="InterPro" id="IPR017685">
    <property type="entry name" value="ArgP"/>
</dbReference>
<dbReference type="RefSeq" id="WP_192146527.1">
    <property type="nucleotide sequence ID" value="NZ_JACYXI010000001.1"/>
</dbReference>
<dbReference type="NCBIfam" id="NF009888">
    <property type="entry name" value="PRK13348.1"/>
    <property type="match status" value="1"/>
</dbReference>
<dbReference type="Pfam" id="PF00126">
    <property type="entry name" value="HTH_1"/>
    <property type="match status" value="1"/>
</dbReference>
<keyword evidence="4" id="KW-0804">Transcription</keyword>
<dbReference type="PANTHER" id="PTHR30579:SF2">
    <property type="entry name" value="HTH-TYPE TRANSCRIPTIONAL REGULATOR ARGP"/>
    <property type="match status" value="1"/>
</dbReference>
<dbReference type="PROSITE" id="PS50931">
    <property type="entry name" value="HTH_LYSR"/>
    <property type="match status" value="1"/>
</dbReference>
<reference evidence="6 7" key="2">
    <citation type="journal article" date="2021" name="Int. J. Syst. Evol. Microbiol.">
        <title>Roseibium litorale sp. nov., isolated from a tidal flat sediment and proposal for the reclassification of Labrenzia polysiphoniae as Roseibium polysiphoniae comb. nov.</title>
        <authorList>
            <person name="Liu Y."/>
            <person name="Pei T."/>
            <person name="Du J."/>
            <person name="Chao M."/>
            <person name="Deng M.R."/>
            <person name="Zhu H."/>
        </authorList>
    </citation>
    <scope>NUCLEOTIDE SEQUENCE [LARGE SCALE GENOMIC DNA]</scope>
    <source>
        <strain evidence="6 7">4C16A</strain>
    </source>
</reference>
<keyword evidence="2" id="KW-0805">Transcription regulation</keyword>
<dbReference type="EMBL" id="JACYXI010000001">
    <property type="protein sequence ID" value="MBD8890666.1"/>
    <property type="molecule type" value="Genomic_DNA"/>
</dbReference>
<dbReference type="PRINTS" id="PR00039">
    <property type="entry name" value="HTHLYSR"/>
</dbReference>
<dbReference type="NCBIfam" id="NF002964">
    <property type="entry name" value="PRK03635.1"/>
    <property type="match status" value="1"/>
</dbReference>
<evidence type="ECO:0000256" key="4">
    <source>
        <dbReference type="ARBA" id="ARBA00023163"/>
    </source>
</evidence>
<dbReference type="Pfam" id="PF03466">
    <property type="entry name" value="LysR_substrate"/>
    <property type="match status" value="1"/>
</dbReference>
<feature type="domain" description="HTH lysR-type" evidence="5">
    <location>
        <begin position="1"/>
        <end position="59"/>
    </location>
</feature>
<comment type="similarity">
    <text evidence="1">Belongs to the LysR transcriptional regulatory family.</text>
</comment>
<evidence type="ECO:0000256" key="2">
    <source>
        <dbReference type="ARBA" id="ARBA00023015"/>
    </source>
</evidence>
<accession>A0ABR9CK06</accession>
<evidence type="ECO:0000313" key="7">
    <source>
        <dbReference type="Proteomes" id="UP000632063"/>
    </source>
</evidence>
<sequence>MNLDPAQLQAFSAVLRTGGFEKAAQALGVTQSAISQRIRFLEERLGCILIIRGHPCTPTEAGVRLLRHTEDLELLEQALKADIGLDDLPGTFTTLRIAVNADSLATWFVEALSQVGGLLFDVAIDDQDHSAGLLRRGEVRAVVSGDPSPVQGCDCCPLGSLRYRATASPAYMARWFDQGVTPDALQKAPMLTYSAKDALQSNWIRQVFGLNMTPPTHWIASTHAFVDAAAVGLGWGMNPEPLVRHHLTEGALVELCPGQAYDVPLFWHASRAADRLLKPLTQAVRTCAAKTLVPG</sequence>
<name>A0ABR9CK06_9HYPH</name>
<evidence type="ECO:0000259" key="5">
    <source>
        <dbReference type="PROSITE" id="PS50931"/>
    </source>
</evidence>
<evidence type="ECO:0000313" key="6">
    <source>
        <dbReference type="EMBL" id="MBD8890666.1"/>
    </source>
</evidence>
<dbReference type="NCBIfam" id="TIGR03298">
    <property type="entry name" value="argP"/>
    <property type="match status" value="1"/>
</dbReference>
<dbReference type="SUPFAM" id="SSF46785">
    <property type="entry name" value="Winged helix' DNA-binding domain"/>
    <property type="match status" value="1"/>
</dbReference>
<evidence type="ECO:0000256" key="1">
    <source>
        <dbReference type="ARBA" id="ARBA00009437"/>
    </source>
</evidence>
<dbReference type="InterPro" id="IPR005119">
    <property type="entry name" value="LysR_subst-bd"/>
</dbReference>
<dbReference type="InterPro" id="IPR036390">
    <property type="entry name" value="WH_DNA-bd_sf"/>
</dbReference>
<dbReference type="PANTHER" id="PTHR30579">
    <property type="entry name" value="TRANSCRIPTIONAL REGULATOR"/>
    <property type="match status" value="1"/>
</dbReference>
<keyword evidence="7" id="KW-1185">Reference proteome</keyword>
<dbReference type="Gene3D" id="3.40.190.290">
    <property type="match status" value="1"/>
</dbReference>
<dbReference type="InterPro" id="IPR036388">
    <property type="entry name" value="WH-like_DNA-bd_sf"/>
</dbReference>
<comment type="caution">
    <text evidence="6">The sequence shown here is derived from an EMBL/GenBank/DDBJ whole genome shotgun (WGS) entry which is preliminary data.</text>
</comment>
<evidence type="ECO:0000256" key="3">
    <source>
        <dbReference type="ARBA" id="ARBA00023125"/>
    </source>
</evidence>
<dbReference type="Proteomes" id="UP000632063">
    <property type="component" value="Unassembled WGS sequence"/>
</dbReference>
<dbReference type="SUPFAM" id="SSF53850">
    <property type="entry name" value="Periplasmic binding protein-like II"/>
    <property type="match status" value="1"/>
</dbReference>
<reference evidence="7" key="1">
    <citation type="submission" date="2020-09" db="EMBL/GenBank/DDBJ databases">
        <title>The genome sequence of strain Labrenzia suaedae 4C16A.</title>
        <authorList>
            <person name="Liu Y."/>
        </authorList>
    </citation>
    <scope>NUCLEOTIDE SEQUENCE [LARGE SCALE GENOMIC DNA]</scope>
    <source>
        <strain evidence="7">4C16A</strain>
    </source>
</reference>
<dbReference type="InterPro" id="IPR000847">
    <property type="entry name" value="LysR_HTH_N"/>
</dbReference>
<gene>
    <name evidence="6" type="ORF">IG616_03850</name>
</gene>